<feature type="domain" description="LysM" evidence="1">
    <location>
        <begin position="136"/>
        <end position="184"/>
    </location>
</feature>
<dbReference type="InterPro" id="IPR036779">
    <property type="entry name" value="LysM_dom_sf"/>
</dbReference>
<accession>A0AB37NZF4</accession>
<evidence type="ECO:0000259" key="1">
    <source>
        <dbReference type="PROSITE" id="PS51782"/>
    </source>
</evidence>
<evidence type="ECO:0000313" key="2">
    <source>
        <dbReference type="EMBL" id="RKI87716.1"/>
    </source>
</evidence>
<dbReference type="SUPFAM" id="SSF54106">
    <property type="entry name" value="LysM domain"/>
    <property type="match status" value="1"/>
</dbReference>
<evidence type="ECO:0000313" key="3">
    <source>
        <dbReference type="Proteomes" id="UP000273889"/>
    </source>
</evidence>
<gene>
    <name evidence="2" type="ORF">D7V89_06540</name>
</gene>
<reference evidence="2 3" key="1">
    <citation type="submission" date="2018-09" db="EMBL/GenBank/DDBJ databases">
        <title>Murine metabolic-syndrome-specific gut microbial biobank.</title>
        <authorList>
            <person name="Liu C."/>
        </authorList>
    </citation>
    <scope>NUCLEOTIDE SEQUENCE [LARGE SCALE GENOMIC DNA]</scope>
    <source>
        <strain evidence="2 3">WYJ21-P61</strain>
    </source>
</reference>
<name>A0AB37NZF4_9BIFI</name>
<dbReference type="Pfam" id="PF01476">
    <property type="entry name" value="LysM"/>
    <property type="match status" value="1"/>
</dbReference>
<proteinExistence type="predicted"/>
<dbReference type="Proteomes" id="UP000273889">
    <property type="component" value="Unassembled WGS sequence"/>
</dbReference>
<protein>
    <submittedName>
        <fullName evidence="2">LysM peptidoglycan-binding domain-containing protein</fullName>
    </submittedName>
</protein>
<dbReference type="InterPro" id="IPR018392">
    <property type="entry name" value="LysM"/>
</dbReference>
<comment type="caution">
    <text evidence="2">The sequence shown here is derived from an EMBL/GenBank/DDBJ whole genome shotgun (WGS) entry which is preliminary data.</text>
</comment>
<dbReference type="EMBL" id="RAYV01000007">
    <property type="protein sequence ID" value="RKI87716.1"/>
    <property type="molecule type" value="Genomic_DNA"/>
</dbReference>
<dbReference type="CDD" id="cd00118">
    <property type="entry name" value="LysM"/>
    <property type="match status" value="1"/>
</dbReference>
<dbReference type="SMART" id="SM00257">
    <property type="entry name" value="LysM"/>
    <property type="match status" value="1"/>
</dbReference>
<sequence length="186" mass="20041">MRCWRSVRSGARRSAAAFGSCSMLLMVGPFVMAQQYRAARRKSNRCSNEGLTGSNICANIETAIRTNVRKKVAMSALASHISRSSGAVQTAGAKAHVRMWLIVLAALLCLGCTLASRMPGLGEQTAYTGYESMEVVHYTVRPGDTLWSIASRFTDAPAAQVVERLKAVNGLDDSRIVAGQHLIIPV</sequence>
<dbReference type="AlphaFoldDB" id="A0AB37NZF4"/>
<dbReference type="PROSITE" id="PS51782">
    <property type="entry name" value="LYSM"/>
    <property type="match status" value="1"/>
</dbReference>
<organism evidence="2 3">
    <name type="scientific">Bifidobacterium pseudolongum</name>
    <dbReference type="NCBI Taxonomy" id="1694"/>
    <lineage>
        <taxon>Bacteria</taxon>
        <taxon>Bacillati</taxon>
        <taxon>Actinomycetota</taxon>
        <taxon>Actinomycetes</taxon>
        <taxon>Bifidobacteriales</taxon>
        <taxon>Bifidobacteriaceae</taxon>
        <taxon>Bifidobacterium</taxon>
    </lineage>
</organism>
<dbReference type="Gene3D" id="3.10.350.10">
    <property type="entry name" value="LysM domain"/>
    <property type="match status" value="1"/>
</dbReference>